<dbReference type="Proteomes" id="UP000245207">
    <property type="component" value="Unassembled WGS sequence"/>
</dbReference>
<gene>
    <name evidence="3" type="ORF">CTI12_AA307000</name>
</gene>
<evidence type="ECO:0000313" key="3">
    <source>
        <dbReference type="EMBL" id="PWA66280.1"/>
    </source>
</evidence>
<reference evidence="3 4" key="1">
    <citation type="journal article" date="2018" name="Mol. Plant">
        <title>The genome of Artemisia annua provides insight into the evolution of Asteraceae family and artemisinin biosynthesis.</title>
        <authorList>
            <person name="Shen Q."/>
            <person name="Zhang L."/>
            <person name="Liao Z."/>
            <person name="Wang S."/>
            <person name="Yan T."/>
            <person name="Shi P."/>
            <person name="Liu M."/>
            <person name="Fu X."/>
            <person name="Pan Q."/>
            <person name="Wang Y."/>
            <person name="Lv Z."/>
            <person name="Lu X."/>
            <person name="Zhang F."/>
            <person name="Jiang W."/>
            <person name="Ma Y."/>
            <person name="Chen M."/>
            <person name="Hao X."/>
            <person name="Li L."/>
            <person name="Tang Y."/>
            <person name="Lv G."/>
            <person name="Zhou Y."/>
            <person name="Sun X."/>
            <person name="Brodelius P.E."/>
            <person name="Rose J.K.C."/>
            <person name="Tang K."/>
        </authorList>
    </citation>
    <scope>NUCLEOTIDE SEQUENCE [LARGE SCALE GENOMIC DNA]</scope>
    <source>
        <strain evidence="4">cv. Huhao1</strain>
        <tissue evidence="3">Leaf</tissue>
    </source>
</reference>
<name>A0A2U1MYF0_ARTAN</name>
<dbReference type="Pfam" id="PF00012">
    <property type="entry name" value="HSP70"/>
    <property type="match status" value="1"/>
</dbReference>
<dbReference type="GO" id="GO:0140662">
    <property type="term" value="F:ATP-dependent protein folding chaperone"/>
    <property type="evidence" value="ECO:0007669"/>
    <property type="project" value="InterPro"/>
</dbReference>
<keyword evidence="1" id="KW-0547">Nucleotide-binding</keyword>
<dbReference type="GO" id="GO:0005524">
    <property type="term" value="F:ATP binding"/>
    <property type="evidence" value="ECO:0007669"/>
    <property type="project" value="UniProtKB-KW"/>
</dbReference>
<evidence type="ECO:0000313" key="4">
    <source>
        <dbReference type="Proteomes" id="UP000245207"/>
    </source>
</evidence>
<protein>
    <submittedName>
        <fullName evidence="3">Heat shock protein 70 family, peptide-binding domain protein</fullName>
    </submittedName>
</protein>
<organism evidence="3 4">
    <name type="scientific">Artemisia annua</name>
    <name type="common">Sweet wormwood</name>
    <dbReference type="NCBI Taxonomy" id="35608"/>
    <lineage>
        <taxon>Eukaryota</taxon>
        <taxon>Viridiplantae</taxon>
        <taxon>Streptophyta</taxon>
        <taxon>Embryophyta</taxon>
        <taxon>Tracheophyta</taxon>
        <taxon>Spermatophyta</taxon>
        <taxon>Magnoliopsida</taxon>
        <taxon>eudicotyledons</taxon>
        <taxon>Gunneridae</taxon>
        <taxon>Pentapetalae</taxon>
        <taxon>asterids</taxon>
        <taxon>campanulids</taxon>
        <taxon>Asterales</taxon>
        <taxon>Asteraceae</taxon>
        <taxon>Asteroideae</taxon>
        <taxon>Anthemideae</taxon>
        <taxon>Artemisiinae</taxon>
        <taxon>Artemisia</taxon>
    </lineage>
</organism>
<dbReference type="EMBL" id="PKPP01004060">
    <property type="protein sequence ID" value="PWA66280.1"/>
    <property type="molecule type" value="Genomic_DNA"/>
</dbReference>
<accession>A0A2U1MYF0</accession>
<keyword evidence="2" id="KW-0067">ATP-binding</keyword>
<keyword evidence="4" id="KW-1185">Reference proteome</keyword>
<dbReference type="PANTHER" id="PTHR19375">
    <property type="entry name" value="HEAT SHOCK PROTEIN 70KDA"/>
    <property type="match status" value="1"/>
</dbReference>
<sequence length="114" mass="12381">MSVVIPRNTAIPVIKEVDNYFTAFDNQTAVAIRVYQGEGTNISQNIFLGNFILSGIPPAPACKQRIKVCFNMDANGILIVSAEVISTGSKNSIRIDNSGNLPKDDIKIKVTKVE</sequence>
<dbReference type="InterPro" id="IPR013126">
    <property type="entry name" value="Hsp_70_fam"/>
</dbReference>
<dbReference type="AlphaFoldDB" id="A0A2U1MYF0"/>
<evidence type="ECO:0000256" key="2">
    <source>
        <dbReference type="ARBA" id="ARBA00022840"/>
    </source>
</evidence>
<dbReference type="SUPFAM" id="SSF100920">
    <property type="entry name" value="Heat shock protein 70kD (HSP70), peptide-binding domain"/>
    <property type="match status" value="1"/>
</dbReference>
<dbReference type="InterPro" id="IPR029047">
    <property type="entry name" value="HSP70_peptide-bd_sf"/>
</dbReference>
<dbReference type="STRING" id="35608.A0A2U1MYF0"/>
<keyword evidence="3" id="KW-0346">Stress response</keyword>
<evidence type="ECO:0000256" key="1">
    <source>
        <dbReference type="ARBA" id="ARBA00022741"/>
    </source>
</evidence>
<proteinExistence type="predicted"/>
<comment type="caution">
    <text evidence="3">The sequence shown here is derived from an EMBL/GenBank/DDBJ whole genome shotgun (WGS) entry which is preliminary data.</text>
</comment>
<dbReference type="Gene3D" id="2.60.34.10">
    <property type="entry name" value="Substrate Binding Domain Of DNAk, Chain A, domain 1"/>
    <property type="match status" value="1"/>
</dbReference>
<dbReference type="OrthoDB" id="3789372at2759"/>